<dbReference type="Proteomes" id="UP000199214">
    <property type="component" value="Unassembled WGS sequence"/>
</dbReference>
<evidence type="ECO:0000256" key="1">
    <source>
        <dbReference type="SAM" id="MobiDB-lite"/>
    </source>
</evidence>
<sequence length="44" mass="4521">MTDPNQPPREHDDQDATNQGASSTKPVEGANDTPGTSDGSPEPA</sequence>
<feature type="region of interest" description="Disordered" evidence="1">
    <location>
        <begin position="1"/>
        <end position="44"/>
    </location>
</feature>
<name>A0A1H7I8V5_9SPHN</name>
<organism evidence="2 3">
    <name type="scientific">Sphingomonas palmae</name>
    <dbReference type="NCBI Taxonomy" id="1855283"/>
    <lineage>
        <taxon>Bacteria</taxon>
        <taxon>Pseudomonadati</taxon>
        <taxon>Pseudomonadota</taxon>
        <taxon>Alphaproteobacteria</taxon>
        <taxon>Sphingomonadales</taxon>
        <taxon>Sphingomonadaceae</taxon>
        <taxon>Sphingomonas</taxon>
    </lineage>
</organism>
<accession>A0A1H7I8V5</accession>
<gene>
    <name evidence="2" type="ORF">SAMN05216382_0708</name>
</gene>
<feature type="compositionally biased region" description="Polar residues" evidence="1">
    <location>
        <begin position="33"/>
        <end position="44"/>
    </location>
</feature>
<proteinExistence type="predicted"/>
<feature type="compositionally biased region" description="Polar residues" evidence="1">
    <location>
        <begin position="16"/>
        <end position="25"/>
    </location>
</feature>
<evidence type="ECO:0000313" key="2">
    <source>
        <dbReference type="EMBL" id="SEK58939.1"/>
    </source>
</evidence>
<evidence type="ECO:0000313" key="3">
    <source>
        <dbReference type="Proteomes" id="UP000199214"/>
    </source>
</evidence>
<protein>
    <submittedName>
        <fullName evidence="2">Uncharacterized protein</fullName>
    </submittedName>
</protein>
<reference evidence="3" key="1">
    <citation type="submission" date="2016-10" db="EMBL/GenBank/DDBJ databases">
        <authorList>
            <person name="Varghese N."/>
            <person name="Submissions S."/>
        </authorList>
    </citation>
    <scope>NUCLEOTIDE SEQUENCE [LARGE SCALE GENOMIC DNA]</scope>
    <source>
        <strain evidence="3">JS21-1</strain>
    </source>
</reference>
<dbReference type="STRING" id="1855283.SAMN05216382_0708"/>
<dbReference type="EMBL" id="FNZZ01000001">
    <property type="protein sequence ID" value="SEK58939.1"/>
    <property type="molecule type" value="Genomic_DNA"/>
</dbReference>
<keyword evidence="3" id="KW-1185">Reference proteome</keyword>
<dbReference type="AlphaFoldDB" id="A0A1H7I8V5"/>